<comment type="subcellular location">
    <subcellularLocation>
        <location evidence="1">Membrane</location>
        <topology evidence="1">Multi-pass membrane protein</topology>
    </subcellularLocation>
</comment>
<keyword evidence="4" id="KW-0297">G-protein coupled receptor</keyword>
<keyword evidence="6" id="KW-0675">Receptor</keyword>
<dbReference type="OrthoDB" id="43432at2759"/>
<dbReference type="InterPro" id="IPR002455">
    <property type="entry name" value="GPCR3_GABA-B"/>
</dbReference>
<evidence type="ECO:0000313" key="12">
    <source>
        <dbReference type="EMBL" id="VEU36853.1"/>
    </source>
</evidence>
<dbReference type="Pfam" id="PF00003">
    <property type="entry name" value="7tm_3"/>
    <property type="match status" value="1"/>
</dbReference>
<evidence type="ECO:0000256" key="9">
    <source>
        <dbReference type="SAM" id="Phobius"/>
    </source>
</evidence>
<evidence type="ECO:0000256" key="1">
    <source>
        <dbReference type="ARBA" id="ARBA00004141"/>
    </source>
</evidence>
<evidence type="ECO:0008006" key="14">
    <source>
        <dbReference type="Google" id="ProtNLM"/>
    </source>
</evidence>
<dbReference type="Gene3D" id="3.40.50.2300">
    <property type="match status" value="2"/>
</dbReference>
<keyword evidence="13" id="KW-1185">Reference proteome</keyword>
<evidence type="ECO:0000259" key="11">
    <source>
        <dbReference type="Pfam" id="PF01094"/>
    </source>
</evidence>
<dbReference type="AlphaFoldDB" id="A0A448Z463"/>
<feature type="domain" description="G-protein coupled receptors family 3 profile" evidence="10">
    <location>
        <begin position="585"/>
        <end position="685"/>
    </location>
</feature>
<dbReference type="SUPFAM" id="SSF53822">
    <property type="entry name" value="Periplasmic binding protein-like I"/>
    <property type="match status" value="1"/>
</dbReference>
<feature type="domain" description="Receptor ligand binding region" evidence="11">
    <location>
        <begin position="153"/>
        <end position="512"/>
    </location>
</feature>
<evidence type="ECO:0000256" key="8">
    <source>
        <dbReference type="ARBA" id="ARBA00023224"/>
    </source>
</evidence>
<dbReference type="Pfam" id="PF01094">
    <property type="entry name" value="ANF_receptor"/>
    <property type="match status" value="1"/>
</dbReference>
<reference evidence="12 13" key="1">
    <citation type="submission" date="2019-01" db="EMBL/GenBank/DDBJ databases">
        <authorList>
            <person name="Ferrante I. M."/>
        </authorList>
    </citation>
    <scope>NUCLEOTIDE SEQUENCE [LARGE SCALE GENOMIC DNA]</scope>
    <source>
        <strain evidence="12 13">B856</strain>
    </source>
</reference>
<feature type="transmembrane region" description="Helical" evidence="9">
    <location>
        <begin position="622"/>
        <end position="640"/>
    </location>
</feature>
<name>A0A448Z463_9STRA</name>
<dbReference type="PANTHER" id="PTHR10519">
    <property type="entry name" value="GABA-B RECEPTOR"/>
    <property type="match status" value="1"/>
</dbReference>
<dbReference type="EMBL" id="CAACVS010000105">
    <property type="protein sequence ID" value="VEU36853.1"/>
    <property type="molecule type" value="Genomic_DNA"/>
</dbReference>
<dbReference type="InterPro" id="IPR001828">
    <property type="entry name" value="ANF_lig-bd_rcpt"/>
</dbReference>
<evidence type="ECO:0000256" key="5">
    <source>
        <dbReference type="ARBA" id="ARBA00023136"/>
    </source>
</evidence>
<dbReference type="PRINTS" id="PR00248">
    <property type="entry name" value="GPCRMGR"/>
</dbReference>
<gene>
    <name evidence="12" type="ORF">PSNMU_V1.4_AUG-EV-PASAV3_0036260</name>
</gene>
<accession>A0A448Z463</accession>
<evidence type="ECO:0000259" key="10">
    <source>
        <dbReference type="Pfam" id="PF00003"/>
    </source>
</evidence>
<organism evidence="12 13">
    <name type="scientific">Pseudo-nitzschia multistriata</name>
    <dbReference type="NCBI Taxonomy" id="183589"/>
    <lineage>
        <taxon>Eukaryota</taxon>
        <taxon>Sar</taxon>
        <taxon>Stramenopiles</taxon>
        <taxon>Ochrophyta</taxon>
        <taxon>Bacillariophyta</taxon>
        <taxon>Bacillariophyceae</taxon>
        <taxon>Bacillariophycidae</taxon>
        <taxon>Bacillariales</taxon>
        <taxon>Bacillariaceae</taxon>
        <taxon>Pseudo-nitzschia</taxon>
    </lineage>
</organism>
<keyword evidence="5 9" id="KW-0472">Membrane</keyword>
<evidence type="ECO:0000256" key="3">
    <source>
        <dbReference type="ARBA" id="ARBA00022989"/>
    </source>
</evidence>
<dbReference type="GO" id="GO:0038039">
    <property type="term" value="C:G protein-coupled receptor heterodimeric complex"/>
    <property type="evidence" value="ECO:0007669"/>
    <property type="project" value="TreeGrafter"/>
</dbReference>
<feature type="transmembrane region" description="Helical" evidence="9">
    <location>
        <begin position="660"/>
        <end position="678"/>
    </location>
</feature>
<evidence type="ECO:0000313" key="13">
    <source>
        <dbReference type="Proteomes" id="UP000291116"/>
    </source>
</evidence>
<dbReference type="Proteomes" id="UP000291116">
    <property type="component" value="Unassembled WGS sequence"/>
</dbReference>
<keyword evidence="7" id="KW-0325">Glycoprotein</keyword>
<keyword evidence="3 9" id="KW-1133">Transmembrane helix</keyword>
<dbReference type="PANTHER" id="PTHR10519:SF20">
    <property type="entry name" value="G-PROTEIN COUPLED RECEPTOR 156-RELATED"/>
    <property type="match status" value="1"/>
</dbReference>
<keyword evidence="8" id="KW-0807">Transducer</keyword>
<evidence type="ECO:0000256" key="6">
    <source>
        <dbReference type="ARBA" id="ARBA00023170"/>
    </source>
</evidence>
<dbReference type="InterPro" id="IPR017978">
    <property type="entry name" value="GPCR_3_C"/>
</dbReference>
<feature type="transmembrane region" description="Helical" evidence="9">
    <location>
        <begin position="588"/>
        <end position="610"/>
    </location>
</feature>
<dbReference type="GO" id="GO:0004965">
    <property type="term" value="F:G protein-coupled GABA receptor activity"/>
    <property type="evidence" value="ECO:0007669"/>
    <property type="project" value="InterPro"/>
</dbReference>
<dbReference type="InterPro" id="IPR000337">
    <property type="entry name" value="GPCR_3"/>
</dbReference>
<evidence type="ECO:0000256" key="7">
    <source>
        <dbReference type="ARBA" id="ARBA00023180"/>
    </source>
</evidence>
<dbReference type="InterPro" id="IPR028082">
    <property type="entry name" value="Peripla_BP_I"/>
</dbReference>
<proteinExistence type="predicted"/>
<protein>
    <recommendedName>
        <fullName evidence="14">Receptor ligand binding region domain-containing protein</fullName>
    </recommendedName>
</protein>
<evidence type="ECO:0000256" key="4">
    <source>
        <dbReference type="ARBA" id="ARBA00023040"/>
    </source>
</evidence>
<sequence>MTSTWPSLWPISNATYVSVEQLIDDLPKTSVLYTLPAFDSIFRDLPADLITRDVYHHQVNNVIKINEEDMLEYSSSDSGSEYMEIPHCHFVGMLPFAFDSPWSANISSASIELAQAMALGIQHLNTGDSSLVSSLGDLRESSCSDMIFTMEYADPGNDPGEAIDKVLEIIGRRDGHKKPCSFLASTRSELTMPAALLSGNKGFMELSSSSTSTLLDSVSQYPYFARTVPNDRDNIKPIMDYFGKEIELEYLALIHMNEPYGNSVGEALLRERENIIQEREKSSNAPVIRRFSIDSTGTAMDATLRALENSQFTFIIAAMPTMHFYHKLMETAYDMGLVGNIGGAGYYQWYFTDSFWAPASSMKLSPKLAIAYNGTGMFTPSAGRLENETSYNGFVQELGKLDKSSEDMNYISALIPQNRNHLEQSPENLYQGEKTNNDEFFGIQYDAEDADYFDAAYMYDATIALGMSACRAIGHNKAFNAADQFSNLTEGLRFRGATGEVTFNNKGTRTYESTFYELVNYVTEDVVDENTGKNFVGLKIHTTNIYRNGSWIDVDQSFIYSNGETKKPNALRERRESDSSGLAKKMKITALILSVLSIISAISFGIWTWCHRFTRVIQASQPFFLYLVVFGVIMVGGSIIPFCMDDTQFSFDAMNKACSAVLWLLFPGFSIIFSALFTKTYRINLM</sequence>
<evidence type="ECO:0000256" key="2">
    <source>
        <dbReference type="ARBA" id="ARBA00022692"/>
    </source>
</evidence>
<keyword evidence="2 9" id="KW-0812">Transmembrane</keyword>